<dbReference type="EMBL" id="MAQA01000024">
    <property type="protein sequence ID" value="OCI31052.1"/>
    <property type="molecule type" value="Genomic_DNA"/>
</dbReference>
<dbReference type="RefSeq" id="WP_068625810.1">
    <property type="nucleotide sequence ID" value="NZ_MAQA01000024.1"/>
</dbReference>
<comment type="caution">
    <text evidence="1">The sequence shown here is derived from an EMBL/GenBank/DDBJ whole genome shotgun (WGS) entry which is preliminary data.</text>
</comment>
<reference evidence="1 2" key="1">
    <citation type="submission" date="2016-06" db="EMBL/GenBank/DDBJ databases">
        <title>Genome sequence of Oerskovia enterophila DSM 43852.</title>
        <authorList>
            <person name="Poehlein A."/>
            <person name="Jag V."/>
            <person name="Bengelsdorf F.R."/>
            <person name="Daniel R."/>
            <person name="Duerre P."/>
        </authorList>
    </citation>
    <scope>NUCLEOTIDE SEQUENCE [LARGE SCALE GENOMIC DNA]</scope>
    <source>
        <strain evidence="1 2">DSM 43852</strain>
    </source>
</reference>
<accession>A0ABX2Y3D2</accession>
<protein>
    <submittedName>
        <fullName evidence="1">Phage protein Gp19/Gp15/Gp42</fullName>
    </submittedName>
</protein>
<evidence type="ECO:0000313" key="1">
    <source>
        <dbReference type="EMBL" id="OCI31052.1"/>
    </source>
</evidence>
<evidence type="ECO:0000313" key="2">
    <source>
        <dbReference type="Proteomes" id="UP000093412"/>
    </source>
</evidence>
<gene>
    <name evidence="1" type="ORF">OERS_22620</name>
</gene>
<organism evidence="1 2">
    <name type="scientific">Oerskovia enterophila</name>
    <dbReference type="NCBI Taxonomy" id="43678"/>
    <lineage>
        <taxon>Bacteria</taxon>
        <taxon>Bacillati</taxon>
        <taxon>Actinomycetota</taxon>
        <taxon>Actinomycetes</taxon>
        <taxon>Micrococcales</taxon>
        <taxon>Cellulomonadaceae</taxon>
        <taxon>Oerskovia</taxon>
    </lineage>
</organism>
<proteinExistence type="predicted"/>
<name>A0ABX2Y3D2_9CELL</name>
<dbReference type="Proteomes" id="UP000093412">
    <property type="component" value="Unassembled WGS sequence"/>
</dbReference>
<sequence>MALTPPFVTSEEFTTWLGRPLTSTEADALPGLLLEASQAILDADRRGILSDLTTPTGTVVRVTRRMVKRALPGSATPGPPVTQDSATWGPFNQARTYANPGGDVYLAKQDKIDLGFLRQRAGGIDMWAGARQVP</sequence>
<keyword evidence="2" id="KW-1185">Reference proteome</keyword>